<dbReference type="InterPro" id="IPR005225">
    <property type="entry name" value="Small_GTP-bd"/>
</dbReference>
<reference evidence="3 4" key="1">
    <citation type="submission" date="2024-03" db="EMBL/GenBank/DDBJ databases">
        <title>The Acrasis kona genome and developmental transcriptomes reveal deep origins of eukaryotic multicellular pathways.</title>
        <authorList>
            <person name="Sheikh S."/>
            <person name="Fu C.-J."/>
            <person name="Brown M.W."/>
            <person name="Baldauf S.L."/>
        </authorList>
    </citation>
    <scope>NUCLEOTIDE SEQUENCE [LARGE SCALE GENOMIC DNA]</scope>
    <source>
        <strain evidence="3 4">ATCC MYA-3509</strain>
    </source>
</reference>
<sequence>MSTKKAKPKAPKKSSKKEDQSEEIKLVVFGSGGVGKSALIVQLIQGVFVECYDPTLEDSYRKELTIDGREVVLDILDTAGQEEFHTLRDQYIRHAEGYVIVYSINNRNSFDEVETFIKQILTTREVEEEQFPNAASEAAIVIVANKCDLENERLVPVDEAKKLAAKYGGFTFFESSAKSKSNVQETFVAAAKEVVAKVKSRKEGKKCSVM</sequence>
<dbReference type="GO" id="GO:0005525">
    <property type="term" value="F:GTP binding"/>
    <property type="evidence" value="ECO:0007669"/>
    <property type="project" value="UniProtKB-KW"/>
</dbReference>
<dbReference type="PROSITE" id="PS51420">
    <property type="entry name" value="RHO"/>
    <property type="match status" value="1"/>
</dbReference>
<dbReference type="InterPro" id="IPR020849">
    <property type="entry name" value="Small_GTPase_Ras-type"/>
</dbReference>
<dbReference type="GO" id="GO:0007165">
    <property type="term" value="P:signal transduction"/>
    <property type="evidence" value="ECO:0007669"/>
    <property type="project" value="InterPro"/>
</dbReference>
<dbReference type="Pfam" id="PF00071">
    <property type="entry name" value="Ras"/>
    <property type="match status" value="1"/>
</dbReference>
<keyword evidence="2" id="KW-0342">GTP-binding</keyword>
<dbReference type="FunFam" id="3.40.50.300:FF:001423">
    <property type="entry name" value="Ras family GTPase"/>
    <property type="match status" value="1"/>
</dbReference>
<dbReference type="CDD" id="cd00876">
    <property type="entry name" value="Ras"/>
    <property type="match status" value="1"/>
</dbReference>
<keyword evidence="1" id="KW-0547">Nucleotide-binding</keyword>
<dbReference type="SMART" id="SM00175">
    <property type="entry name" value="RAB"/>
    <property type="match status" value="1"/>
</dbReference>
<dbReference type="InterPro" id="IPR001806">
    <property type="entry name" value="Small_GTPase"/>
</dbReference>
<dbReference type="SMART" id="SM00173">
    <property type="entry name" value="RAS"/>
    <property type="match status" value="1"/>
</dbReference>
<dbReference type="PRINTS" id="PR00449">
    <property type="entry name" value="RASTRNSFRMNG"/>
</dbReference>
<proteinExistence type="predicted"/>
<dbReference type="PROSITE" id="PS51421">
    <property type="entry name" value="RAS"/>
    <property type="match status" value="1"/>
</dbReference>
<dbReference type="PROSITE" id="PS51419">
    <property type="entry name" value="RAB"/>
    <property type="match status" value="1"/>
</dbReference>
<dbReference type="AlphaFoldDB" id="A0AAW2ZKY5"/>
<accession>A0AAW2ZKY5</accession>
<dbReference type="SUPFAM" id="SSF52540">
    <property type="entry name" value="P-loop containing nucleoside triphosphate hydrolases"/>
    <property type="match status" value="1"/>
</dbReference>
<dbReference type="PANTHER" id="PTHR24070">
    <property type="entry name" value="RAS, DI-RAS, AND RHEB FAMILY MEMBERS OF SMALL GTPASE SUPERFAMILY"/>
    <property type="match status" value="1"/>
</dbReference>
<dbReference type="EMBL" id="JAOPGA020001692">
    <property type="protein sequence ID" value="KAL0490517.1"/>
    <property type="molecule type" value="Genomic_DNA"/>
</dbReference>
<keyword evidence="4" id="KW-1185">Reference proteome</keyword>
<dbReference type="Proteomes" id="UP001431209">
    <property type="component" value="Unassembled WGS sequence"/>
</dbReference>
<evidence type="ECO:0000256" key="1">
    <source>
        <dbReference type="ARBA" id="ARBA00022741"/>
    </source>
</evidence>
<dbReference type="SMART" id="SM00174">
    <property type="entry name" value="RHO"/>
    <property type="match status" value="1"/>
</dbReference>
<organism evidence="3 4">
    <name type="scientific">Acrasis kona</name>
    <dbReference type="NCBI Taxonomy" id="1008807"/>
    <lineage>
        <taxon>Eukaryota</taxon>
        <taxon>Discoba</taxon>
        <taxon>Heterolobosea</taxon>
        <taxon>Tetramitia</taxon>
        <taxon>Eutetramitia</taxon>
        <taxon>Acrasidae</taxon>
        <taxon>Acrasis</taxon>
    </lineage>
</organism>
<evidence type="ECO:0000313" key="4">
    <source>
        <dbReference type="Proteomes" id="UP001431209"/>
    </source>
</evidence>
<dbReference type="GO" id="GO:0016020">
    <property type="term" value="C:membrane"/>
    <property type="evidence" value="ECO:0007669"/>
    <property type="project" value="InterPro"/>
</dbReference>
<comment type="caution">
    <text evidence="3">The sequence shown here is derived from an EMBL/GenBank/DDBJ whole genome shotgun (WGS) entry which is preliminary data.</text>
</comment>
<evidence type="ECO:0000313" key="3">
    <source>
        <dbReference type="EMBL" id="KAL0490517.1"/>
    </source>
</evidence>
<evidence type="ECO:0000256" key="2">
    <source>
        <dbReference type="ARBA" id="ARBA00023134"/>
    </source>
</evidence>
<dbReference type="Gene3D" id="3.40.50.300">
    <property type="entry name" value="P-loop containing nucleotide triphosphate hydrolases"/>
    <property type="match status" value="1"/>
</dbReference>
<dbReference type="NCBIfam" id="TIGR00231">
    <property type="entry name" value="small_GTP"/>
    <property type="match status" value="1"/>
</dbReference>
<dbReference type="GO" id="GO:0003924">
    <property type="term" value="F:GTPase activity"/>
    <property type="evidence" value="ECO:0007669"/>
    <property type="project" value="InterPro"/>
</dbReference>
<protein>
    <submittedName>
        <fullName evidence="3">Ras-related protein Rap</fullName>
    </submittedName>
</protein>
<gene>
    <name evidence="3" type="ORF">AKO1_003010</name>
</gene>
<name>A0AAW2ZKY5_9EUKA</name>
<dbReference type="InterPro" id="IPR027417">
    <property type="entry name" value="P-loop_NTPase"/>
</dbReference>